<sequence>MYPRWILFASRVHCGCFFNSYRFLFLCLTALWK</sequence>
<protein>
    <submittedName>
        <fullName evidence="1">Uncharacterized protein</fullName>
    </submittedName>
</protein>
<name>A0A2P2JBC6_RHIMU</name>
<dbReference type="EMBL" id="GGEC01010293">
    <property type="protein sequence ID" value="MBW90776.1"/>
    <property type="molecule type" value="Transcribed_RNA"/>
</dbReference>
<proteinExistence type="predicted"/>
<reference evidence="1" key="1">
    <citation type="submission" date="2018-02" db="EMBL/GenBank/DDBJ databases">
        <title>Rhizophora mucronata_Transcriptome.</title>
        <authorList>
            <person name="Meera S.P."/>
            <person name="Sreeshan A."/>
            <person name="Augustine A."/>
        </authorList>
    </citation>
    <scope>NUCLEOTIDE SEQUENCE</scope>
    <source>
        <tissue evidence="1">Leaf</tissue>
    </source>
</reference>
<evidence type="ECO:0000313" key="1">
    <source>
        <dbReference type="EMBL" id="MBW90776.1"/>
    </source>
</evidence>
<organism evidence="1">
    <name type="scientific">Rhizophora mucronata</name>
    <name type="common">Asiatic mangrove</name>
    <dbReference type="NCBI Taxonomy" id="61149"/>
    <lineage>
        <taxon>Eukaryota</taxon>
        <taxon>Viridiplantae</taxon>
        <taxon>Streptophyta</taxon>
        <taxon>Embryophyta</taxon>
        <taxon>Tracheophyta</taxon>
        <taxon>Spermatophyta</taxon>
        <taxon>Magnoliopsida</taxon>
        <taxon>eudicotyledons</taxon>
        <taxon>Gunneridae</taxon>
        <taxon>Pentapetalae</taxon>
        <taxon>rosids</taxon>
        <taxon>fabids</taxon>
        <taxon>Malpighiales</taxon>
        <taxon>Rhizophoraceae</taxon>
        <taxon>Rhizophora</taxon>
    </lineage>
</organism>
<dbReference type="AlphaFoldDB" id="A0A2P2JBC6"/>
<accession>A0A2P2JBC6</accession>